<dbReference type="InterPro" id="IPR016215">
    <property type="entry name" value="NTA_MOA"/>
</dbReference>
<dbReference type="GO" id="GO:0004497">
    <property type="term" value="F:monooxygenase activity"/>
    <property type="evidence" value="ECO:0007669"/>
    <property type="project" value="UniProtKB-KW"/>
</dbReference>
<dbReference type="Pfam" id="PF00296">
    <property type="entry name" value="Bac_luciferase"/>
    <property type="match status" value="1"/>
</dbReference>
<dbReference type="PIRSF" id="PIRSF000337">
    <property type="entry name" value="NTA_MOA"/>
    <property type="match status" value="1"/>
</dbReference>
<dbReference type="EMBL" id="PKLK01000030">
    <property type="protein sequence ID" value="RZE33139.1"/>
    <property type="molecule type" value="Genomic_DNA"/>
</dbReference>
<dbReference type="Proteomes" id="UP000292095">
    <property type="component" value="Unassembled WGS sequence"/>
</dbReference>
<keyword evidence="1 6" id="KW-0285">Flavoprotein</keyword>
<evidence type="ECO:0000259" key="7">
    <source>
        <dbReference type="Pfam" id="PF00296"/>
    </source>
</evidence>
<accession>A0AB37XA72</accession>
<dbReference type="InterPro" id="IPR011251">
    <property type="entry name" value="Luciferase-like_dom"/>
</dbReference>
<evidence type="ECO:0000256" key="4">
    <source>
        <dbReference type="ARBA" id="ARBA00023033"/>
    </source>
</evidence>
<feature type="binding site" evidence="6">
    <location>
        <position position="104"/>
    </location>
    <ligand>
        <name>FMN</name>
        <dbReference type="ChEBI" id="CHEBI:58210"/>
    </ligand>
</feature>
<dbReference type="InterPro" id="IPR036661">
    <property type="entry name" value="Luciferase-like_sf"/>
</dbReference>
<evidence type="ECO:0000256" key="1">
    <source>
        <dbReference type="ARBA" id="ARBA00022630"/>
    </source>
</evidence>
<evidence type="ECO:0000313" key="9">
    <source>
        <dbReference type="Proteomes" id="UP000292095"/>
    </source>
</evidence>
<comment type="similarity">
    <text evidence="5">Belongs to the NtaA/SnaA/DszA monooxygenase family.</text>
</comment>
<name>A0AB37XA72_9ACTN</name>
<sequence length="445" mass="48436">MTSRPMHLAAHFPGVNNTTVWAEDAQTSPPPAGPGGRQIAFSSFTHLARTAERGLFDFFFLAEGLRLREHQGRIHDLDVVGRPESLTVLTALAATTERLGLAATVNATFNEPYELARRLATLDHLSAGRAAWNVVTSFDAFTGENFRRGGFLDRADRYTRAAEFVATARALWDAAAPDGAGQPVTHTGQHFGIEGRFGLPRSPQGHPVVIQAGDSPEGREFAAAAADVIFTRHGTLEAGRAFYTDVKDRLPAHGRRPEDLKIMPGVTFVLGDTDAEAQENAVEIRRRQVSPQNALYALEQIWGIDLSGHDPDGPLPEAEPDVDSTFVQGRVKHGDPRQIAEKWRVLSAEKGLSSRETVIEATGRQSFVGTPAAVAEQMISFVDRRAADGFILVPHLTPDGLDPFVDRVVPILQERGAFRTEYTGTTLRDHLGLPAPRPRTEAGRG</sequence>
<organism evidence="8 9">
    <name type="scientific">Streptomyces albidoflavus</name>
    <dbReference type="NCBI Taxonomy" id="1886"/>
    <lineage>
        <taxon>Bacteria</taxon>
        <taxon>Bacillati</taxon>
        <taxon>Actinomycetota</taxon>
        <taxon>Actinomycetes</taxon>
        <taxon>Kitasatosporales</taxon>
        <taxon>Streptomycetaceae</taxon>
        <taxon>Streptomyces</taxon>
        <taxon>Streptomyces albidoflavus group</taxon>
    </lineage>
</organism>
<evidence type="ECO:0000256" key="2">
    <source>
        <dbReference type="ARBA" id="ARBA00022643"/>
    </source>
</evidence>
<evidence type="ECO:0000313" key="8">
    <source>
        <dbReference type="EMBL" id="RZE33139.1"/>
    </source>
</evidence>
<dbReference type="AlphaFoldDB" id="A0AB37XA72"/>
<keyword evidence="4" id="KW-0503">Monooxygenase</keyword>
<keyword evidence="2 6" id="KW-0288">FMN</keyword>
<dbReference type="RefSeq" id="WP_103487094.1">
    <property type="nucleotide sequence ID" value="NZ_JBEPDS010000005.1"/>
</dbReference>
<dbReference type="PANTHER" id="PTHR30011">
    <property type="entry name" value="ALKANESULFONATE MONOOXYGENASE-RELATED"/>
    <property type="match status" value="1"/>
</dbReference>
<proteinExistence type="inferred from homology"/>
<comment type="caution">
    <text evidence="8">The sequence shown here is derived from an EMBL/GenBank/DDBJ whole genome shotgun (WGS) entry which is preliminary data.</text>
</comment>
<evidence type="ECO:0000256" key="5">
    <source>
        <dbReference type="ARBA" id="ARBA00033748"/>
    </source>
</evidence>
<gene>
    <name evidence="8" type="ORF">C0Q91_26605</name>
</gene>
<protein>
    <submittedName>
        <fullName evidence="8">F420-dependent methylene-tetrahydromethanopterin reductase</fullName>
    </submittedName>
</protein>
<dbReference type="Gene3D" id="3.20.20.30">
    <property type="entry name" value="Luciferase-like domain"/>
    <property type="match status" value="1"/>
</dbReference>
<feature type="domain" description="Luciferase-like" evidence="7">
    <location>
        <begin position="35"/>
        <end position="345"/>
    </location>
</feature>
<reference evidence="8 9" key="1">
    <citation type="submission" date="2017-12" db="EMBL/GenBank/DDBJ databases">
        <title>Population genomics insights into the ecological differentiation and adaptive evolution in streptomycetes.</title>
        <authorList>
            <person name="Li Y."/>
            <person name="Huang Y."/>
        </authorList>
    </citation>
    <scope>NUCLEOTIDE SEQUENCE [LARGE SCALE GENOMIC DNA]</scope>
    <source>
        <strain evidence="8 9">FXJ.2339</strain>
    </source>
</reference>
<evidence type="ECO:0000256" key="6">
    <source>
        <dbReference type="PIRSR" id="PIRSR000337-1"/>
    </source>
</evidence>
<dbReference type="CDD" id="cd01095">
    <property type="entry name" value="Nitrilotriacetate_monoxgenase"/>
    <property type="match status" value="1"/>
</dbReference>
<feature type="binding site" evidence="6">
    <location>
        <position position="215"/>
    </location>
    <ligand>
        <name>FMN</name>
        <dbReference type="ChEBI" id="CHEBI:58210"/>
    </ligand>
</feature>
<feature type="binding site" evidence="6">
    <location>
        <position position="158"/>
    </location>
    <ligand>
        <name>FMN</name>
        <dbReference type="ChEBI" id="CHEBI:58210"/>
    </ligand>
</feature>
<dbReference type="GO" id="GO:0016705">
    <property type="term" value="F:oxidoreductase activity, acting on paired donors, with incorporation or reduction of molecular oxygen"/>
    <property type="evidence" value="ECO:0007669"/>
    <property type="project" value="InterPro"/>
</dbReference>
<keyword evidence="3" id="KW-0560">Oxidoreductase</keyword>
<evidence type="ECO:0000256" key="3">
    <source>
        <dbReference type="ARBA" id="ARBA00023002"/>
    </source>
</evidence>
<dbReference type="InterPro" id="IPR051260">
    <property type="entry name" value="Diverse_substr_monoxygenases"/>
</dbReference>
<dbReference type="SUPFAM" id="SSF51679">
    <property type="entry name" value="Bacterial luciferase-like"/>
    <property type="match status" value="1"/>
</dbReference>
<dbReference type="NCBIfam" id="TIGR03860">
    <property type="entry name" value="FMN_nitrolo"/>
    <property type="match status" value="1"/>
</dbReference>
<dbReference type="PANTHER" id="PTHR30011:SF16">
    <property type="entry name" value="C2H2 FINGER DOMAIN TRANSCRIPTION FACTOR (EUROFUNG)-RELATED"/>
    <property type="match status" value="1"/>
</dbReference>